<sequence>MMAFFLWTTGALYRMASIRLRASNSFKGFSADKVALFPRAVRSNAWNGAIRYATIVARVHQGV</sequence>
<dbReference type="Proteomes" id="UP000037029">
    <property type="component" value="Chromosome"/>
</dbReference>
<evidence type="ECO:0000313" key="1">
    <source>
        <dbReference type="EMBL" id="ATP21493.1"/>
    </source>
</evidence>
<proteinExistence type="predicted"/>
<organism evidence="1 2">
    <name type="scientific">Sphingobium yanoikuyae</name>
    <name type="common">Sphingomonas yanoikuyae</name>
    <dbReference type="NCBI Taxonomy" id="13690"/>
    <lineage>
        <taxon>Bacteria</taxon>
        <taxon>Pseudomonadati</taxon>
        <taxon>Pseudomonadota</taxon>
        <taxon>Alphaproteobacteria</taxon>
        <taxon>Sphingomonadales</taxon>
        <taxon>Sphingomonadaceae</taxon>
        <taxon>Sphingobium</taxon>
    </lineage>
</organism>
<gene>
    <name evidence="1" type="ORF">BV87_11305</name>
</gene>
<reference evidence="1 2" key="1">
    <citation type="submission" date="2017-04" db="EMBL/GenBank/DDBJ databases">
        <title>Characterization, genome and methylation analysis of a phthalic acid esters degrading strain Sphingobium yanoikuyae SHJ.</title>
        <authorList>
            <person name="Feng L."/>
        </authorList>
    </citation>
    <scope>NUCLEOTIDE SEQUENCE [LARGE SCALE GENOMIC DNA]</scope>
    <source>
        <strain evidence="1 2">SHJ</strain>
    </source>
</reference>
<protein>
    <submittedName>
        <fullName evidence="1">Uncharacterized protein</fullName>
    </submittedName>
</protein>
<accession>A0A2D1R9Q7</accession>
<evidence type="ECO:0000313" key="2">
    <source>
        <dbReference type="Proteomes" id="UP000037029"/>
    </source>
</evidence>
<dbReference type="AlphaFoldDB" id="A0A2D1R9Q7"/>
<name>A0A2D1R9Q7_SPHYA</name>
<dbReference type="EMBL" id="CP020925">
    <property type="protein sequence ID" value="ATP21493.1"/>
    <property type="molecule type" value="Genomic_DNA"/>
</dbReference>